<keyword evidence="8" id="KW-1185">Reference proteome</keyword>
<dbReference type="SUPFAM" id="SSF52151">
    <property type="entry name" value="FabD/lysophospholipase-like"/>
    <property type="match status" value="1"/>
</dbReference>
<evidence type="ECO:0000313" key="8">
    <source>
        <dbReference type="Proteomes" id="UP001549691"/>
    </source>
</evidence>
<evidence type="ECO:0000313" key="7">
    <source>
        <dbReference type="EMBL" id="MET7012738.1"/>
    </source>
</evidence>
<dbReference type="PANTHER" id="PTHR14226">
    <property type="entry name" value="NEUROPATHY TARGET ESTERASE/SWISS CHEESE D.MELANOGASTER"/>
    <property type="match status" value="1"/>
</dbReference>
<comment type="caution">
    <text evidence="4">Lacks conserved residue(s) required for the propagation of feature annotation.</text>
</comment>
<dbReference type="Pfam" id="PF01734">
    <property type="entry name" value="Patatin"/>
    <property type="match status" value="1"/>
</dbReference>
<dbReference type="Gene3D" id="3.40.1090.10">
    <property type="entry name" value="Cytosolic phospholipase A2 catalytic domain"/>
    <property type="match status" value="2"/>
</dbReference>
<feature type="domain" description="PNPLA" evidence="6">
    <location>
        <begin position="53"/>
        <end position="211"/>
    </location>
</feature>
<sequence length="303" mass="31812">MKLFPRSVFLLLPLSLVACGLLGSKSEPEPVKPQPVVIVQPLPVLKPRPKIALALGGGAARGFAHIGVIKALETNGIVPDIIVGTSAGSVVGALYAAGGDAFALQKLAFALDESALTDWAVFDRGFLKGEALEKFINQQVGGKPIEGLKRKFAVVATDLADGQQAVFVSGNVGMAVRASSAIPAVFSPVTIRGREYVDGGLVSPIPVRAARQLGADIVIAVDISSRPSGKRNQGSIDLMLDTMTIMGTTIGAYELRDADIVIHPETNGLPAANFQQRHEAILRGEQAGFAAIPRIREKIAARQ</sequence>
<organism evidence="7 8">
    <name type="scientific">Uliginosibacterium flavum</name>
    <dbReference type="NCBI Taxonomy" id="1396831"/>
    <lineage>
        <taxon>Bacteria</taxon>
        <taxon>Pseudomonadati</taxon>
        <taxon>Pseudomonadota</taxon>
        <taxon>Betaproteobacteria</taxon>
        <taxon>Rhodocyclales</taxon>
        <taxon>Zoogloeaceae</taxon>
        <taxon>Uliginosibacterium</taxon>
    </lineage>
</organism>
<keyword evidence="5" id="KW-0732">Signal</keyword>
<evidence type="ECO:0000256" key="2">
    <source>
        <dbReference type="ARBA" id="ARBA00022963"/>
    </source>
</evidence>
<feature type="signal peptide" evidence="5">
    <location>
        <begin position="1"/>
        <end position="20"/>
    </location>
</feature>
<dbReference type="Proteomes" id="UP001549691">
    <property type="component" value="Unassembled WGS sequence"/>
</dbReference>
<dbReference type="InterPro" id="IPR050301">
    <property type="entry name" value="NTE"/>
</dbReference>
<feature type="short sequence motif" description="GXSXG" evidence="4">
    <location>
        <begin position="84"/>
        <end position="88"/>
    </location>
</feature>
<dbReference type="PROSITE" id="PS51635">
    <property type="entry name" value="PNPLA"/>
    <property type="match status" value="1"/>
</dbReference>
<reference evidence="7 8" key="1">
    <citation type="submission" date="2024-07" db="EMBL/GenBank/DDBJ databases">
        <title>Uliginosibacterium flavum JJ3220;KACC:17644.</title>
        <authorList>
            <person name="Kim M.K."/>
        </authorList>
    </citation>
    <scope>NUCLEOTIDE SEQUENCE [LARGE SCALE GENOMIC DNA]</scope>
    <source>
        <strain evidence="7 8">KACC:17644</strain>
    </source>
</reference>
<gene>
    <name evidence="7" type="ORF">ABXR19_00960</name>
</gene>
<feature type="active site" description="Nucleophile" evidence="4">
    <location>
        <position position="86"/>
    </location>
</feature>
<dbReference type="EMBL" id="JBEWZI010000001">
    <property type="protein sequence ID" value="MET7012738.1"/>
    <property type="molecule type" value="Genomic_DNA"/>
</dbReference>
<name>A0ABV2TGS9_9RHOO</name>
<evidence type="ECO:0000256" key="1">
    <source>
        <dbReference type="ARBA" id="ARBA00022801"/>
    </source>
</evidence>
<dbReference type="PROSITE" id="PS51257">
    <property type="entry name" value="PROKAR_LIPOPROTEIN"/>
    <property type="match status" value="1"/>
</dbReference>
<proteinExistence type="predicted"/>
<keyword evidence="3 4" id="KW-0443">Lipid metabolism</keyword>
<dbReference type="CDD" id="cd07205">
    <property type="entry name" value="Pat_PNPLA6_PNPLA7_NTE1_like"/>
    <property type="match status" value="1"/>
</dbReference>
<keyword evidence="1 4" id="KW-0378">Hydrolase</keyword>
<feature type="active site" description="Proton acceptor" evidence="4">
    <location>
        <position position="198"/>
    </location>
</feature>
<dbReference type="InterPro" id="IPR016035">
    <property type="entry name" value="Acyl_Trfase/lysoPLipase"/>
</dbReference>
<keyword evidence="2 4" id="KW-0442">Lipid degradation</keyword>
<evidence type="ECO:0000259" key="6">
    <source>
        <dbReference type="PROSITE" id="PS51635"/>
    </source>
</evidence>
<evidence type="ECO:0000256" key="4">
    <source>
        <dbReference type="PROSITE-ProRule" id="PRU01161"/>
    </source>
</evidence>
<accession>A0ABV2TGS9</accession>
<evidence type="ECO:0000256" key="3">
    <source>
        <dbReference type="ARBA" id="ARBA00023098"/>
    </source>
</evidence>
<evidence type="ECO:0000256" key="5">
    <source>
        <dbReference type="SAM" id="SignalP"/>
    </source>
</evidence>
<dbReference type="InterPro" id="IPR002641">
    <property type="entry name" value="PNPLA_dom"/>
</dbReference>
<feature type="chain" id="PRO_5046043237" evidence="5">
    <location>
        <begin position="21"/>
        <end position="303"/>
    </location>
</feature>
<dbReference type="PANTHER" id="PTHR14226:SF76">
    <property type="entry name" value="NTE FAMILY PROTEIN RSSA"/>
    <property type="match status" value="1"/>
</dbReference>
<feature type="short sequence motif" description="DGA/G" evidence="4">
    <location>
        <begin position="198"/>
        <end position="200"/>
    </location>
</feature>
<comment type="caution">
    <text evidence="7">The sequence shown here is derived from an EMBL/GenBank/DDBJ whole genome shotgun (WGS) entry which is preliminary data.</text>
</comment>
<protein>
    <submittedName>
        <fullName evidence="7">Patatin-like phospholipase family protein</fullName>
    </submittedName>
</protein>